<evidence type="ECO:0000313" key="2">
    <source>
        <dbReference type="Proteomes" id="UP001303236"/>
    </source>
</evidence>
<dbReference type="Proteomes" id="UP001303236">
    <property type="component" value="Chromosome"/>
</dbReference>
<dbReference type="GO" id="GO:0016787">
    <property type="term" value="F:hydrolase activity"/>
    <property type="evidence" value="ECO:0007669"/>
    <property type="project" value="UniProtKB-KW"/>
</dbReference>
<keyword evidence="2" id="KW-1185">Reference proteome</keyword>
<dbReference type="InterPro" id="IPR029069">
    <property type="entry name" value="HotDog_dom_sf"/>
</dbReference>
<name>A0ABY9VX67_9ACTN</name>
<dbReference type="InterPro" id="IPR050563">
    <property type="entry name" value="4-hydroxybenzoyl-CoA_TE"/>
</dbReference>
<protein>
    <submittedName>
        <fullName evidence="1">Acyl-CoA thioesterase</fullName>
        <ecNumber evidence="1">3.1.2.-</ecNumber>
    </submittedName>
</protein>
<dbReference type="EC" id="3.1.2.-" evidence="1"/>
<proteinExistence type="predicted"/>
<organism evidence="1 2">
    <name type="scientific">Streptomyces durocortorensis</name>
    <dbReference type="NCBI Taxonomy" id="2811104"/>
    <lineage>
        <taxon>Bacteria</taxon>
        <taxon>Bacillati</taxon>
        <taxon>Actinomycetota</taxon>
        <taxon>Actinomycetes</taxon>
        <taxon>Kitasatosporales</taxon>
        <taxon>Streptomycetaceae</taxon>
        <taxon>Streptomyces</taxon>
    </lineage>
</organism>
<reference evidence="1 2" key="1">
    <citation type="submission" date="2023-09" db="EMBL/GenBank/DDBJ databases">
        <title>Genome completion map analysis of the actinomycetes C11-1.</title>
        <authorList>
            <person name="Qin P."/>
            <person name="Guan P."/>
        </authorList>
    </citation>
    <scope>NUCLEOTIDE SEQUENCE [LARGE SCALE GENOMIC DNA]</scope>
    <source>
        <strain evidence="1 2">C11-1</strain>
    </source>
</reference>
<gene>
    <name evidence="1" type="ORF">RI138_16820</name>
</gene>
<dbReference type="PANTHER" id="PTHR31793">
    <property type="entry name" value="4-HYDROXYBENZOYL-COA THIOESTERASE FAMILY MEMBER"/>
    <property type="match status" value="1"/>
</dbReference>
<dbReference type="PANTHER" id="PTHR31793:SF24">
    <property type="entry name" value="LONG-CHAIN ACYL-COA THIOESTERASE FADM"/>
    <property type="match status" value="1"/>
</dbReference>
<dbReference type="SUPFAM" id="SSF54637">
    <property type="entry name" value="Thioesterase/thiol ester dehydrase-isomerase"/>
    <property type="match status" value="1"/>
</dbReference>
<dbReference type="Pfam" id="PF13279">
    <property type="entry name" value="4HBT_2"/>
    <property type="match status" value="1"/>
</dbReference>
<dbReference type="CDD" id="cd00586">
    <property type="entry name" value="4HBT"/>
    <property type="match status" value="1"/>
</dbReference>
<dbReference type="Gene3D" id="3.10.129.10">
    <property type="entry name" value="Hotdog Thioesterase"/>
    <property type="match status" value="1"/>
</dbReference>
<sequence>MENPFSVRIQARAYELDRQGHLNQAVYMQYAEHARWQFLQAAGLTPDVLGEAGIGPVLLKATIRFQRELRAGDEVDVGCAITGGQGKLLELTQRFHTPDGISVARVEGVIGLLDLETRRLLPDPGSKLRELAKHPDLLGPAT</sequence>
<evidence type="ECO:0000313" key="1">
    <source>
        <dbReference type="EMBL" id="WNF28368.1"/>
    </source>
</evidence>
<dbReference type="EMBL" id="CP134500">
    <property type="protein sequence ID" value="WNF28368.1"/>
    <property type="molecule type" value="Genomic_DNA"/>
</dbReference>
<accession>A0ABY9VX67</accession>
<keyword evidence="1" id="KW-0378">Hydrolase</keyword>